<reference evidence="7 8" key="1">
    <citation type="submission" date="2017-06" db="EMBL/GenBank/DDBJ databases">
        <authorList>
            <consortium name="Pathogen Informatics"/>
        </authorList>
    </citation>
    <scope>NUCLEOTIDE SEQUENCE [LARGE SCALE GENOMIC DNA]</scope>
    <source>
        <strain evidence="7 8">NCTC12018</strain>
    </source>
</reference>
<dbReference type="SUPFAM" id="SSF52833">
    <property type="entry name" value="Thioredoxin-like"/>
    <property type="match status" value="1"/>
</dbReference>
<dbReference type="InterPro" id="IPR000889">
    <property type="entry name" value="Glutathione_peroxidase"/>
</dbReference>
<evidence type="ECO:0000256" key="4">
    <source>
        <dbReference type="PIRSR" id="PIRSR000303-1"/>
    </source>
</evidence>
<keyword evidence="3 5" id="KW-0560">Oxidoreductase</keyword>
<dbReference type="Pfam" id="PF00255">
    <property type="entry name" value="GSHPx"/>
    <property type="match status" value="1"/>
</dbReference>
<dbReference type="GO" id="GO:0004601">
    <property type="term" value="F:peroxidase activity"/>
    <property type="evidence" value="ECO:0007669"/>
    <property type="project" value="UniProtKB-KW"/>
</dbReference>
<evidence type="ECO:0000256" key="5">
    <source>
        <dbReference type="RuleBase" id="RU000499"/>
    </source>
</evidence>
<dbReference type="PROSITE" id="PS51355">
    <property type="entry name" value="GLUTATHIONE_PEROXID_3"/>
    <property type="match status" value="1"/>
</dbReference>
<feature type="domain" description="Thioredoxin" evidence="6">
    <location>
        <begin position="1"/>
        <end position="180"/>
    </location>
</feature>
<dbReference type="RefSeq" id="WP_095066590.1">
    <property type="nucleotide sequence ID" value="NZ_LT906470.1"/>
</dbReference>
<accession>A0A239ZWR7</accession>
<dbReference type="InterPro" id="IPR013766">
    <property type="entry name" value="Thioredoxin_domain"/>
</dbReference>
<organism evidence="7 8">
    <name type="scientific">Veillonella rodentium</name>
    <dbReference type="NCBI Taxonomy" id="248315"/>
    <lineage>
        <taxon>Bacteria</taxon>
        <taxon>Bacillati</taxon>
        <taxon>Bacillota</taxon>
        <taxon>Negativicutes</taxon>
        <taxon>Veillonellales</taxon>
        <taxon>Veillonellaceae</taxon>
        <taxon>Veillonella</taxon>
    </lineage>
</organism>
<dbReference type="Proteomes" id="UP000214973">
    <property type="component" value="Chromosome 1"/>
</dbReference>
<evidence type="ECO:0000256" key="3">
    <source>
        <dbReference type="ARBA" id="ARBA00023002"/>
    </source>
</evidence>
<evidence type="ECO:0000313" key="7">
    <source>
        <dbReference type="EMBL" id="SNV75429.1"/>
    </source>
</evidence>
<dbReference type="InterPro" id="IPR036249">
    <property type="entry name" value="Thioredoxin-like_sf"/>
</dbReference>
<evidence type="ECO:0000259" key="6">
    <source>
        <dbReference type="PROSITE" id="PS51352"/>
    </source>
</evidence>
<dbReference type="AlphaFoldDB" id="A0A239ZWR7"/>
<dbReference type="PIRSF" id="PIRSF000303">
    <property type="entry name" value="Glutathion_perox"/>
    <property type="match status" value="1"/>
</dbReference>
<name>A0A239ZWR7_9FIRM</name>
<dbReference type="FunFam" id="3.40.30.10:FF:000010">
    <property type="entry name" value="Glutathione peroxidase"/>
    <property type="match status" value="1"/>
</dbReference>
<keyword evidence="2 5" id="KW-0575">Peroxidase</keyword>
<dbReference type="InterPro" id="IPR029759">
    <property type="entry name" value="GPX_AS"/>
</dbReference>
<evidence type="ECO:0000256" key="1">
    <source>
        <dbReference type="ARBA" id="ARBA00006926"/>
    </source>
</evidence>
<protein>
    <recommendedName>
        <fullName evidence="5">Glutathione peroxidase</fullName>
    </recommendedName>
</protein>
<feature type="active site" evidence="4">
    <location>
        <position position="35"/>
    </location>
</feature>
<evidence type="ECO:0000256" key="2">
    <source>
        <dbReference type="ARBA" id="ARBA00022559"/>
    </source>
</evidence>
<dbReference type="PANTHER" id="PTHR11592:SF78">
    <property type="entry name" value="GLUTATHIONE PEROXIDASE"/>
    <property type="match status" value="1"/>
</dbReference>
<dbReference type="PRINTS" id="PR01011">
    <property type="entry name" value="GLUTPROXDASE"/>
</dbReference>
<gene>
    <name evidence="7" type="primary">bsaA</name>
    <name evidence="7" type="ORF">SAMEA44547418_01810</name>
</gene>
<dbReference type="PANTHER" id="PTHR11592">
    <property type="entry name" value="GLUTATHIONE PEROXIDASE"/>
    <property type="match status" value="1"/>
</dbReference>
<dbReference type="EMBL" id="LT906470">
    <property type="protein sequence ID" value="SNV75429.1"/>
    <property type="molecule type" value="Genomic_DNA"/>
</dbReference>
<dbReference type="Gene3D" id="3.40.30.10">
    <property type="entry name" value="Glutaredoxin"/>
    <property type="match status" value="1"/>
</dbReference>
<evidence type="ECO:0000313" key="8">
    <source>
        <dbReference type="Proteomes" id="UP000214973"/>
    </source>
</evidence>
<dbReference type="GO" id="GO:0034599">
    <property type="term" value="P:cellular response to oxidative stress"/>
    <property type="evidence" value="ECO:0007669"/>
    <property type="project" value="TreeGrafter"/>
</dbReference>
<keyword evidence="8" id="KW-1185">Reference proteome</keyword>
<comment type="similarity">
    <text evidence="1 5">Belongs to the glutathione peroxidase family.</text>
</comment>
<proteinExistence type="inferred from homology"/>
<sequence>MSVYNYSLINKNGQEQSLKDFEGKVLVIVNTASKCGFTPQYDGLEALYKQYKDKGLEIIAVPSNQFGEQEPGSNEEVQSFCKLNFGVTFPVMAKADVRGENVIDLFKYLTKEQGFKGFPASELTDMLTGHLNSIDPNYLKDDQVKWNFTKFVVDRKGNVVARFEPMAEPAEMEECIKSLL</sequence>
<dbReference type="PROSITE" id="PS00460">
    <property type="entry name" value="GLUTATHIONE_PEROXID_1"/>
    <property type="match status" value="1"/>
</dbReference>
<dbReference type="PROSITE" id="PS51352">
    <property type="entry name" value="THIOREDOXIN_2"/>
    <property type="match status" value="1"/>
</dbReference>
<dbReference type="CDD" id="cd00340">
    <property type="entry name" value="GSH_Peroxidase"/>
    <property type="match status" value="1"/>
</dbReference>
<dbReference type="KEGG" id="vrm:44547418_01810"/>